<dbReference type="OrthoDB" id="2430314at2759"/>
<name>A0A6P8WS72_DROAB</name>
<dbReference type="AlphaFoldDB" id="A0A6P8WS72"/>
<sequence length="387" mass="44354">MEDIKVFKRFLSDVKCVNDLRQLHSIGITCSRQNKGHVSKVKRRRVRFHPMEQINEIEFRKKYRYTKENMRRIIEIVRDDIEVDYYKPVKRNQVPIDLQVLAAIRFFGGTEHPQLTAIAHGVSLHTMAKITRRVASVLSSKASRYIRMPATLSEKERMMRSFQSLSNMPQVIGALVQSTVRLQLETSRSQINRSGHQNGGSMDSPSPTELVHLQLVSDAEHKIRDLDIRLSDELDLNTAPEVYSLSRIKERFEQNEFRGRILLGNDSLSCSSSLFTPIQYPRNKAEELYNHAHAVTFAPAIKCLNIWFRRFGILGSELLGTFGSAKQTITALALLHNMAIDWNDPSVDAENSVSFYKPNFLSLGHGISVAEEQRNRKEFIKSHFANN</sequence>
<evidence type="ECO:0000313" key="1">
    <source>
        <dbReference type="Proteomes" id="UP000515160"/>
    </source>
</evidence>
<protein>
    <submittedName>
        <fullName evidence="2">Nuclease HARBI1 isoform X1</fullName>
    </submittedName>
</protein>
<reference evidence="2" key="1">
    <citation type="submission" date="2025-08" db="UniProtKB">
        <authorList>
            <consortium name="RefSeq"/>
        </authorList>
    </citation>
    <scope>IDENTIFICATION</scope>
    <source>
        <strain evidence="2">15112-1751.03</strain>
        <tissue evidence="2">Whole Adult</tissue>
    </source>
</reference>
<dbReference type="GeneID" id="117565867"/>
<gene>
    <name evidence="2" type="primary">LOC117565867</name>
</gene>
<organism evidence="1 2">
    <name type="scientific">Drosophila albomicans</name>
    <name type="common">Fruit fly</name>
    <dbReference type="NCBI Taxonomy" id="7291"/>
    <lineage>
        <taxon>Eukaryota</taxon>
        <taxon>Metazoa</taxon>
        <taxon>Ecdysozoa</taxon>
        <taxon>Arthropoda</taxon>
        <taxon>Hexapoda</taxon>
        <taxon>Insecta</taxon>
        <taxon>Pterygota</taxon>
        <taxon>Neoptera</taxon>
        <taxon>Endopterygota</taxon>
        <taxon>Diptera</taxon>
        <taxon>Brachycera</taxon>
        <taxon>Muscomorpha</taxon>
        <taxon>Ephydroidea</taxon>
        <taxon>Drosophilidae</taxon>
        <taxon>Drosophila</taxon>
    </lineage>
</organism>
<dbReference type="Proteomes" id="UP000515160">
    <property type="component" value="Chromosome 2L"/>
</dbReference>
<dbReference type="RefSeq" id="XP_034101095.1">
    <property type="nucleotide sequence ID" value="XM_034245204.2"/>
</dbReference>
<accession>A0A6P8WS72</accession>
<keyword evidence="1" id="KW-1185">Reference proteome</keyword>
<evidence type="ECO:0000313" key="2">
    <source>
        <dbReference type="RefSeq" id="XP_034101095.1"/>
    </source>
</evidence>
<proteinExistence type="predicted"/>